<dbReference type="SMART" id="SM00066">
    <property type="entry name" value="GAL4"/>
    <property type="match status" value="1"/>
</dbReference>
<dbReference type="GO" id="GO:0005634">
    <property type="term" value="C:nucleus"/>
    <property type="evidence" value="ECO:0007669"/>
    <property type="project" value="UniProtKB-SubCell"/>
</dbReference>
<dbReference type="SUPFAM" id="SSF57701">
    <property type="entry name" value="Zn2/Cys6 DNA-binding domain"/>
    <property type="match status" value="1"/>
</dbReference>
<dbReference type="InterPro" id="IPR036864">
    <property type="entry name" value="Zn2-C6_fun-type_DNA-bd_sf"/>
</dbReference>
<comment type="caution">
    <text evidence="4">The sequence shown here is derived from an EMBL/GenBank/DDBJ whole genome shotgun (WGS) entry which is preliminary data.</text>
</comment>
<protein>
    <recommendedName>
        <fullName evidence="3">Zn(2)-C6 fungal-type domain-containing protein</fullName>
    </recommendedName>
</protein>
<evidence type="ECO:0000313" key="4">
    <source>
        <dbReference type="EMBL" id="KAF9756920.1"/>
    </source>
</evidence>
<gene>
    <name evidence="4" type="ORF">IM811_007864</name>
</gene>
<name>A0A8H7NJ19_BIOOC</name>
<dbReference type="InterPro" id="IPR001138">
    <property type="entry name" value="Zn2Cys6_DnaBD"/>
</dbReference>
<sequence>MDLPLSSRYGNTVRSFSGCWTCRLRRKKCDEKRPVCDTCAGLYITCHYEQEKPEWMDGGRQQDEMLLRLKREVKEMANHRRRGERAALLPKTSREVSSRNAAVFPLEDTNGLVTPIVIPSDPTFSSPDGDTETVPGTPATRPPATVCLLNNSGKNSCKSVAFAHSDTFLLTFYLETVFPFMFPFYRPSLLQGCRAWILEMAITSPVVRKATLCQSSYFFSLAQQMNNSNRGWEGVISQTKEAFEMLRDALQVISGSDINDHLHGAVRILASIMQVQRFEIAISSFDNCQAHLNAALALFIQLLNSHSGTGPHSTFATLIHRLGPNSPEASQVPSAEQTGLRFSSALLVLDDIVASTILQQQPKLYKHLRSLLGVSGDSEPFVNLESTVGVQNWALLEIGEISALDAWKEKCKVAGNLDVMELVRRAAIIKASLESQLAQLEADSTPDSGRDEGLLGILNQDLSQKRGSDGQTILITRVWAHAALIYLSIVVSGWQPAGDDTRYQVGRILELLTEHISPPAILRTMAWPFCVAGCLAGQDRRCQFRYLVERLHPHSVFGTLRKALAIMEDTWTRVGSENHPNRNLSMCFQSPGCLGFMLLV</sequence>
<dbReference type="InterPro" id="IPR021858">
    <property type="entry name" value="Fun_TF"/>
</dbReference>
<comment type="subcellular location">
    <subcellularLocation>
        <location evidence="1">Nucleus</location>
    </subcellularLocation>
</comment>
<reference evidence="4" key="1">
    <citation type="submission" date="2020-10" db="EMBL/GenBank/DDBJ databases">
        <title>High-Quality Genome Resource of Clonostachys rosea strain S41 by Oxford Nanopore Long-Read Sequencing.</title>
        <authorList>
            <person name="Wang H."/>
        </authorList>
    </citation>
    <scope>NUCLEOTIDE SEQUENCE</scope>
    <source>
        <strain evidence="4">S41</strain>
    </source>
</reference>
<evidence type="ECO:0000256" key="2">
    <source>
        <dbReference type="ARBA" id="ARBA00023242"/>
    </source>
</evidence>
<dbReference type="AlphaFoldDB" id="A0A8H7NJ19"/>
<proteinExistence type="predicted"/>
<dbReference type="CDD" id="cd00067">
    <property type="entry name" value="GAL4"/>
    <property type="match status" value="1"/>
</dbReference>
<evidence type="ECO:0000259" key="3">
    <source>
        <dbReference type="PROSITE" id="PS50048"/>
    </source>
</evidence>
<dbReference type="Gene3D" id="4.10.240.10">
    <property type="entry name" value="Zn(2)-C6 fungal-type DNA-binding domain"/>
    <property type="match status" value="1"/>
</dbReference>
<dbReference type="PROSITE" id="PS50048">
    <property type="entry name" value="ZN2_CY6_FUNGAL_2"/>
    <property type="match status" value="1"/>
</dbReference>
<dbReference type="Pfam" id="PF00172">
    <property type="entry name" value="Zn_clus"/>
    <property type="match status" value="1"/>
</dbReference>
<keyword evidence="2" id="KW-0539">Nucleus</keyword>
<accession>A0A8H7NJ19</accession>
<dbReference type="PANTHER" id="PTHR37534">
    <property type="entry name" value="TRANSCRIPTIONAL ACTIVATOR PROTEIN UGA3"/>
    <property type="match status" value="1"/>
</dbReference>
<dbReference type="PANTHER" id="PTHR37534:SF20">
    <property type="entry name" value="PRO1A C6 ZINK-FINGER PROTEIN"/>
    <property type="match status" value="1"/>
</dbReference>
<dbReference type="GO" id="GO:0000981">
    <property type="term" value="F:DNA-binding transcription factor activity, RNA polymerase II-specific"/>
    <property type="evidence" value="ECO:0007669"/>
    <property type="project" value="InterPro"/>
</dbReference>
<dbReference type="Pfam" id="PF11951">
    <property type="entry name" value="Fungal_trans_2"/>
    <property type="match status" value="1"/>
</dbReference>
<dbReference type="PROSITE" id="PS00463">
    <property type="entry name" value="ZN2_CY6_FUNGAL_1"/>
    <property type="match status" value="1"/>
</dbReference>
<dbReference type="GO" id="GO:0008270">
    <property type="term" value="F:zinc ion binding"/>
    <property type="evidence" value="ECO:0007669"/>
    <property type="project" value="InterPro"/>
</dbReference>
<feature type="domain" description="Zn(2)-C6 fungal-type" evidence="3">
    <location>
        <begin position="18"/>
        <end position="48"/>
    </location>
</feature>
<evidence type="ECO:0000313" key="5">
    <source>
        <dbReference type="Proteomes" id="UP000616885"/>
    </source>
</evidence>
<dbReference type="Proteomes" id="UP000616885">
    <property type="component" value="Unassembled WGS sequence"/>
</dbReference>
<organism evidence="4 5">
    <name type="scientific">Bionectria ochroleuca</name>
    <name type="common">Gliocladium roseum</name>
    <dbReference type="NCBI Taxonomy" id="29856"/>
    <lineage>
        <taxon>Eukaryota</taxon>
        <taxon>Fungi</taxon>
        <taxon>Dikarya</taxon>
        <taxon>Ascomycota</taxon>
        <taxon>Pezizomycotina</taxon>
        <taxon>Sordariomycetes</taxon>
        <taxon>Hypocreomycetidae</taxon>
        <taxon>Hypocreales</taxon>
        <taxon>Bionectriaceae</taxon>
        <taxon>Clonostachys</taxon>
    </lineage>
</organism>
<dbReference type="EMBL" id="JADCTT010000002">
    <property type="protein sequence ID" value="KAF9756920.1"/>
    <property type="molecule type" value="Genomic_DNA"/>
</dbReference>
<evidence type="ECO:0000256" key="1">
    <source>
        <dbReference type="ARBA" id="ARBA00004123"/>
    </source>
</evidence>